<organism evidence="4 5">
    <name type="scientific">Lingula anatina</name>
    <name type="common">Brachiopod</name>
    <name type="synonym">Lingula unguis</name>
    <dbReference type="NCBI Taxonomy" id="7574"/>
    <lineage>
        <taxon>Eukaryota</taxon>
        <taxon>Metazoa</taxon>
        <taxon>Spiralia</taxon>
        <taxon>Lophotrochozoa</taxon>
        <taxon>Brachiopoda</taxon>
        <taxon>Linguliformea</taxon>
        <taxon>Lingulata</taxon>
        <taxon>Lingulida</taxon>
        <taxon>Linguloidea</taxon>
        <taxon>Lingulidae</taxon>
        <taxon>Lingula</taxon>
    </lineage>
</organism>
<protein>
    <submittedName>
        <fullName evidence="5">Ankyrin repeat and protein kinase domain-containing protein 1-like</fullName>
    </submittedName>
</protein>
<dbReference type="SUPFAM" id="SSF48403">
    <property type="entry name" value="Ankyrin repeat"/>
    <property type="match status" value="1"/>
</dbReference>
<dbReference type="OrthoDB" id="194358at2759"/>
<dbReference type="PANTHER" id="PTHR24171:SF9">
    <property type="entry name" value="ANKYRIN REPEAT DOMAIN-CONTAINING PROTEIN 39"/>
    <property type="match status" value="1"/>
</dbReference>
<feature type="repeat" description="ANK" evidence="3">
    <location>
        <begin position="68"/>
        <end position="100"/>
    </location>
</feature>
<dbReference type="AlphaFoldDB" id="A0A2R2MKE2"/>
<dbReference type="Proteomes" id="UP000085678">
    <property type="component" value="Unplaced"/>
</dbReference>
<dbReference type="RefSeq" id="XP_023930670.1">
    <property type="nucleotide sequence ID" value="XM_024074902.1"/>
</dbReference>
<feature type="repeat" description="ANK" evidence="3">
    <location>
        <begin position="101"/>
        <end position="133"/>
    </location>
</feature>
<evidence type="ECO:0000256" key="3">
    <source>
        <dbReference type="PROSITE-ProRule" id="PRU00023"/>
    </source>
</evidence>
<sequence length="237" mass="27250">MADERLLWAASDGDIQSLQELLTAGECDVNDQDWKGWTPLHWAALYGHTQCVQLLHQHGADTNIQDKNGWTPLHLAVWCSPKQCVQLLLQHGADTNIQSENGWTPLHWAAFWGHTQCIQLLLQHGADTSIQNKERKTPRMMAEDEEHAAVVELLRRFEIPDIQGYVQTRTLEHLAELLDPAEYTIINQTNLSTNFPDVFQFQKVQELKDWANQNNCTHIRDLKDRLQDSNLLRLSSK</sequence>
<reference evidence="5" key="1">
    <citation type="submission" date="2025-08" db="UniProtKB">
        <authorList>
            <consortium name="RefSeq"/>
        </authorList>
    </citation>
    <scope>IDENTIFICATION</scope>
    <source>
        <tissue evidence="5">Gonads</tissue>
    </source>
</reference>
<name>A0A2R2MKE2_LINAN</name>
<dbReference type="KEGG" id="lak:106166837"/>
<dbReference type="PROSITE" id="PS50297">
    <property type="entry name" value="ANK_REP_REGION"/>
    <property type="match status" value="3"/>
</dbReference>
<dbReference type="InParanoid" id="A0A2R2MKE2"/>
<dbReference type="PRINTS" id="PR01415">
    <property type="entry name" value="ANKYRIN"/>
</dbReference>
<dbReference type="Pfam" id="PF12796">
    <property type="entry name" value="Ank_2"/>
    <property type="match status" value="1"/>
</dbReference>
<dbReference type="Gene3D" id="1.25.40.20">
    <property type="entry name" value="Ankyrin repeat-containing domain"/>
    <property type="match status" value="3"/>
</dbReference>
<dbReference type="InterPro" id="IPR036770">
    <property type="entry name" value="Ankyrin_rpt-contain_sf"/>
</dbReference>
<evidence type="ECO:0000313" key="5">
    <source>
        <dbReference type="RefSeq" id="XP_023930670.1"/>
    </source>
</evidence>
<proteinExistence type="predicted"/>
<dbReference type="SMART" id="SM00248">
    <property type="entry name" value="ANK"/>
    <property type="match status" value="4"/>
</dbReference>
<dbReference type="PANTHER" id="PTHR24171">
    <property type="entry name" value="ANKYRIN REPEAT DOMAIN-CONTAINING PROTEIN 39-RELATED"/>
    <property type="match status" value="1"/>
</dbReference>
<evidence type="ECO:0000256" key="1">
    <source>
        <dbReference type="ARBA" id="ARBA00022737"/>
    </source>
</evidence>
<dbReference type="PROSITE" id="PS50088">
    <property type="entry name" value="ANK_REPEAT"/>
    <property type="match status" value="3"/>
</dbReference>
<accession>A0A2R2MKE2</accession>
<dbReference type="InterPro" id="IPR002110">
    <property type="entry name" value="Ankyrin_rpt"/>
</dbReference>
<evidence type="ECO:0000256" key="2">
    <source>
        <dbReference type="ARBA" id="ARBA00023043"/>
    </source>
</evidence>
<keyword evidence="2 3" id="KW-0040">ANK repeat</keyword>
<dbReference type="GeneID" id="106166837"/>
<gene>
    <name evidence="5" type="primary">LOC106166837</name>
</gene>
<keyword evidence="4" id="KW-1185">Reference proteome</keyword>
<keyword evidence="1" id="KW-0677">Repeat</keyword>
<dbReference type="STRING" id="7574.A0A2R2MKE2"/>
<evidence type="ECO:0000313" key="4">
    <source>
        <dbReference type="Proteomes" id="UP000085678"/>
    </source>
</evidence>
<feature type="repeat" description="ANK" evidence="3">
    <location>
        <begin position="35"/>
        <end position="67"/>
    </location>
</feature>
<dbReference type="Pfam" id="PF00023">
    <property type="entry name" value="Ank"/>
    <property type="match status" value="1"/>
</dbReference>